<evidence type="ECO:0000313" key="3">
    <source>
        <dbReference type="Proteomes" id="UP000281553"/>
    </source>
</evidence>
<evidence type="ECO:0000313" key="2">
    <source>
        <dbReference type="EMBL" id="VDK87260.1"/>
    </source>
</evidence>
<dbReference type="OrthoDB" id="18740at2759"/>
<accession>A0A3P6U7H2</accession>
<gene>
    <name evidence="2" type="ORF">DILT_LOCUS3994</name>
</gene>
<protein>
    <submittedName>
        <fullName evidence="2">Uncharacterized protein</fullName>
    </submittedName>
</protein>
<dbReference type="EMBL" id="UYRU01044635">
    <property type="protein sequence ID" value="VDK87260.1"/>
    <property type="molecule type" value="Genomic_DNA"/>
</dbReference>
<reference evidence="2 3" key="1">
    <citation type="submission" date="2018-11" db="EMBL/GenBank/DDBJ databases">
        <authorList>
            <consortium name="Pathogen Informatics"/>
        </authorList>
    </citation>
    <scope>NUCLEOTIDE SEQUENCE [LARGE SCALE GENOMIC DNA]</scope>
</reference>
<keyword evidence="3" id="KW-1185">Reference proteome</keyword>
<organism evidence="2 3">
    <name type="scientific">Dibothriocephalus latus</name>
    <name type="common">Fish tapeworm</name>
    <name type="synonym">Diphyllobothrium latum</name>
    <dbReference type="NCBI Taxonomy" id="60516"/>
    <lineage>
        <taxon>Eukaryota</taxon>
        <taxon>Metazoa</taxon>
        <taxon>Spiralia</taxon>
        <taxon>Lophotrochozoa</taxon>
        <taxon>Platyhelminthes</taxon>
        <taxon>Cestoda</taxon>
        <taxon>Eucestoda</taxon>
        <taxon>Diphyllobothriidea</taxon>
        <taxon>Diphyllobothriidae</taxon>
        <taxon>Dibothriocephalus</taxon>
    </lineage>
</organism>
<evidence type="ECO:0000256" key="1">
    <source>
        <dbReference type="SAM" id="MobiDB-lite"/>
    </source>
</evidence>
<proteinExistence type="predicted"/>
<dbReference type="AlphaFoldDB" id="A0A3P6U7H2"/>
<dbReference type="Proteomes" id="UP000281553">
    <property type="component" value="Unassembled WGS sequence"/>
</dbReference>
<feature type="region of interest" description="Disordered" evidence="1">
    <location>
        <begin position="959"/>
        <end position="980"/>
    </location>
</feature>
<sequence length="980" mass="106349">MAQTEDRSCDAIEREKGFEVFTQSDAVHKLTTSQAQSDIVQPVPKPALVSTQSQCISKQTNALGIQIESEAPPVEIVAEKAAPVVHSAPRVAQTEDRCCDAIERVKGTDMFTQSDPVRIPVMVDDCVSALPLETKPASFGKNLQVNLAELEATQSQTQVCRMGAAVTSGIVPRVAPVRLDSSLVQSSVSRVIAPVLADSASQSLQPSLSSLGVQIEASKEPVPVIAPVAAPVVKSAPPMPAAATEDRACDAISGPQCADAFAQSTPTVTPLKSSISQSESITRPTYVYLTAQCVNIGTYDFNETANTLNLPADFLTFGKTQTATPLLSTSCQTRPKPMPAPMLSTTKTQCISKQMNAHGIQVESEPPPVEVVANKAAPVVHSAPPVVPRNDMWVQAELPAKRPPCRGVRIQAGLPAAAPKVQVQKRDGYVQSTPVVMVGTTQTYEQEETPLITVVAQPKVETAPPAKPIPDDNIFSFTRETVARVTRSSSRKSSGLIPYKTQVFSSPKQMSSSMPAQLNVRVDGGNTITSTTEQITYQQAPIASNLPRRYVTRLRSPSARNFYTRRNRSAEHVDGYDTYVNRGMCRNFVSDHELYTGNTCEHCSPHAGFQQFGVEQRCTATLEAYVRQLGYETVHRTLVEVAQALELEEWTPLAPGEQISIVYQSELSAAEANFFCFGEEGADSSGKQVVGLVRKAEPLTMYQPGAVRPIQEMSSEEFLKSRALSAYCSDAELQESGIKTNYSAYDAFTLVSWQANDRGDGRLELSTLGRLLKLTLVGARLPSSGEIIAAADAFYRGVLRIVYFDEESSTMLTLPAAINTGHVIVEKQYPPGLGIALRGDQDRYPVQSEVVWNTPELRHRSYKVNYIRKSENEKIDVLTALDEGVIDQYSGEIVNVTLSPSISMGEPIHEARESSVGSGDTVLRRQKPERFTINEAILNDILNVEFDGQETSVRVDLTAECTEDSNGSKSGSGEPSEVDI</sequence>
<feature type="compositionally biased region" description="Polar residues" evidence="1">
    <location>
        <begin position="964"/>
        <end position="973"/>
    </location>
</feature>
<name>A0A3P6U7H2_DIBLA</name>